<sequence>MQQDVCVRHKYHVFRNPPPATAADVRAALDRGDVTGALEAMVGSALYNGVDWKEPQELFLQLLEHEDRQVSALAATCLGHLARVYGQLDEDRVVAALHRARCAPHISGTALNALEDIEVFLHPWRARWRGRLWTAIRPRRRI</sequence>
<proteinExistence type="predicted"/>
<dbReference type="Proteomes" id="UP001230908">
    <property type="component" value="Unassembled WGS sequence"/>
</dbReference>
<name>A0ABU0ZW98_9ACTN</name>
<dbReference type="CDD" id="cd20694">
    <property type="entry name" value="CdiI_Ct-like"/>
    <property type="match status" value="1"/>
</dbReference>
<dbReference type="EMBL" id="JAVHUY010000077">
    <property type="protein sequence ID" value="MDQ7911311.1"/>
    <property type="molecule type" value="Genomic_DNA"/>
</dbReference>
<evidence type="ECO:0000313" key="2">
    <source>
        <dbReference type="Proteomes" id="UP001230908"/>
    </source>
</evidence>
<keyword evidence="2" id="KW-1185">Reference proteome</keyword>
<evidence type="ECO:0000313" key="1">
    <source>
        <dbReference type="EMBL" id="MDQ7911311.1"/>
    </source>
</evidence>
<protein>
    <recommendedName>
        <fullName evidence="3">HEAT repeat domain-containing protein</fullName>
    </recommendedName>
</protein>
<dbReference type="RefSeq" id="WP_308718528.1">
    <property type="nucleotide sequence ID" value="NZ_JAVHUY010000077.1"/>
</dbReference>
<gene>
    <name evidence="1" type="ORF">RB614_43165</name>
</gene>
<dbReference type="InterPro" id="IPR049796">
    <property type="entry name" value="CdiI_Ct-like"/>
</dbReference>
<organism evidence="1 2">
    <name type="scientific">Phytohabitans maris</name>
    <dbReference type="NCBI Taxonomy" id="3071409"/>
    <lineage>
        <taxon>Bacteria</taxon>
        <taxon>Bacillati</taxon>
        <taxon>Actinomycetota</taxon>
        <taxon>Actinomycetes</taxon>
        <taxon>Micromonosporales</taxon>
        <taxon>Micromonosporaceae</taxon>
    </lineage>
</organism>
<accession>A0ABU0ZW98</accession>
<comment type="caution">
    <text evidence="1">The sequence shown here is derived from an EMBL/GenBank/DDBJ whole genome shotgun (WGS) entry which is preliminary data.</text>
</comment>
<reference evidence="1 2" key="1">
    <citation type="submission" date="2023-08" db="EMBL/GenBank/DDBJ databases">
        <title>Phytohabitans sansha sp. nov., isolated from marine sediment.</title>
        <authorList>
            <person name="Zhao Y."/>
            <person name="Yi K."/>
        </authorList>
    </citation>
    <scope>NUCLEOTIDE SEQUENCE [LARGE SCALE GENOMIC DNA]</scope>
    <source>
        <strain evidence="1 2">ZYX-F-186</strain>
    </source>
</reference>
<evidence type="ECO:0008006" key="3">
    <source>
        <dbReference type="Google" id="ProtNLM"/>
    </source>
</evidence>